<name>A0A5C3L9E6_COPMA</name>
<dbReference type="AlphaFoldDB" id="A0A5C3L9E6"/>
<organism evidence="2 3">
    <name type="scientific">Coprinopsis marcescibilis</name>
    <name type="common">Agaric fungus</name>
    <name type="synonym">Psathyrella marcescibilis</name>
    <dbReference type="NCBI Taxonomy" id="230819"/>
    <lineage>
        <taxon>Eukaryota</taxon>
        <taxon>Fungi</taxon>
        <taxon>Dikarya</taxon>
        <taxon>Basidiomycota</taxon>
        <taxon>Agaricomycotina</taxon>
        <taxon>Agaricomycetes</taxon>
        <taxon>Agaricomycetidae</taxon>
        <taxon>Agaricales</taxon>
        <taxon>Agaricineae</taxon>
        <taxon>Psathyrellaceae</taxon>
        <taxon>Coprinopsis</taxon>
    </lineage>
</organism>
<gene>
    <name evidence="2" type="ORF">FA15DRAFT_401611</name>
</gene>
<evidence type="ECO:0000256" key="1">
    <source>
        <dbReference type="SAM" id="MobiDB-lite"/>
    </source>
</evidence>
<keyword evidence="3" id="KW-1185">Reference proteome</keyword>
<feature type="compositionally biased region" description="Low complexity" evidence="1">
    <location>
        <begin position="321"/>
        <end position="333"/>
    </location>
</feature>
<feature type="compositionally biased region" description="Basic residues" evidence="1">
    <location>
        <begin position="187"/>
        <end position="213"/>
    </location>
</feature>
<feature type="region of interest" description="Disordered" evidence="1">
    <location>
        <begin position="302"/>
        <end position="360"/>
    </location>
</feature>
<evidence type="ECO:0000313" key="2">
    <source>
        <dbReference type="EMBL" id="TFK29378.1"/>
    </source>
</evidence>
<sequence>MDALSRNNNVSDTLCIRPEIIGPVLGTFRTDCKRIESFTAAALLSKLRYVSCSSTTTTVAEFCSSSECGSMTFHTRNCYYLRLSERAVIPLYLYLDERHLHWISDRILQHVISDLRPLIAPKLRAESDPNNPGNLKKSTVDTHRGDSYQFCYFLRNVEPHSLVLKTRTYAAAPLPVKPPLNRPAVREKRKGSFNKGPQHSRKKQKVKSPKKMKPSNNEDDDIIDVSDDEDDSYIPGFIGESGSDDDPMDAGDDVRPTVAGPAFDIEEEEKPKPLLRLGYRGFTMTGQCLCVVVEPWPPIKDPPKLNNTAPQKAPKSRFNVSLLSSKPKPSTSSMRGDIPLFLRESDDSDSDGMVEDNNTADVYTIEDNPEDPFSGMMAFSQALNTTGDRAGAAGEDDDTDGAVFFADADEINRS</sequence>
<accession>A0A5C3L9E6</accession>
<feature type="compositionally biased region" description="Acidic residues" evidence="1">
    <location>
        <begin position="217"/>
        <end position="230"/>
    </location>
</feature>
<dbReference type="Proteomes" id="UP000307440">
    <property type="component" value="Unassembled WGS sequence"/>
</dbReference>
<dbReference type="OrthoDB" id="5374757at2759"/>
<feature type="region of interest" description="Disordered" evidence="1">
    <location>
        <begin position="174"/>
        <end position="230"/>
    </location>
</feature>
<dbReference type="PANTHER" id="PTHR40635:SF1">
    <property type="match status" value="1"/>
</dbReference>
<proteinExistence type="predicted"/>
<dbReference type="EMBL" id="ML210150">
    <property type="protein sequence ID" value="TFK29378.1"/>
    <property type="molecule type" value="Genomic_DNA"/>
</dbReference>
<protein>
    <submittedName>
        <fullName evidence="2">Uncharacterized protein</fullName>
    </submittedName>
</protein>
<dbReference type="PANTHER" id="PTHR40635">
    <property type="match status" value="1"/>
</dbReference>
<reference evidence="2 3" key="1">
    <citation type="journal article" date="2019" name="Nat. Ecol. Evol.">
        <title>Megaphylogeny resolves global patterns of mushroom evolution.</title>
        <authorList>
            <person name="Varga T."/>
            <person name="Krizsan K."/>
            <person name="Foldi C."/>
            <person name="Dima B."/>
            <person name="Sanchez-Garcia M."/>
            <person name="Sanchez-Ramirez S."/>
            <person name="Szollosi G.J."/>
            <person name="Szarkandi J.G."/>
            <person name="Papp V."/>
            <person name="Albert L."/>
            <person name="Andreopoulos W."/>
            <person name="Angelini C."/>
            <person name="Antonin V."/>
            <person name="Barry K.W."/>
            <person name="Bougher N.L."/>
            <person name="Buchanan P."/>
            <person name="Buyck B."/>
            <person name="Bense V."/>
            <person name="Catcheside P."/>
            <person name="Chovatia M."/>
            <person name="Cooper J."/>
            <person name="Damon W."/>
            <person name="Desjardin D."/>
            <person name="Finy P."/>
            <person name="Geml J."/>
            <person name="Haridas S."/>
            <person name="Hughes K."/>
            <person name="Justo A."/>
            <person name="Karasinski D."/>
            <person name="Kautmanova I."/>
            <person name="Kiss B."/>
            <person name="Kocsube S."/>
            <person name="Kotiranta H."/>
            <person name="LaButti K.M."/>
            <person name="Lechner B.E."/>
            <person name="Liimatainen K."/>
            <person name="Lipzen A."/>
            <person name="Lukacs Z."/>
            <person name="Mihaltcheva S."/>
            <person name="Morgado L.N."/>
            <person name="Niskanen T."/>
            <person name="Noordeloos M.E."/>
            <person name="Ohm R.A."/>
            <person name="Ortiz-Santana B."/>
            <person name="Ovrebo C."/>
            <person name="Racz N."/>
            <person name="Riley R."/>
            <person name="Savchenko A."/>
            <person name="Shiryaev A."/>
            <person name="Soop K."/>
            <person name="Spirin V."/>
            <person name="Szebenyi C."/>
            <person name="Tomsovsky M."/>
            <person name="Tulloss R.E."/>
            <person name="Uehling J."/>
            <person name="Grigoriev I.V."/>
            <person name="Vagvolgyi C."/>
            <person name="Papp T."/>
            <person name="Martin F.M."/>
            <person name="Miettinen O."/>
            <person name="Hibbett D.S."/>
            <person name="Nagy L.G."/>
        </authorList>
    </citation>
    <scope>NUCLEOTIDE SEQUENCE [LARGE SCALE GENOMIC DNA]</scope>
    <source>
        <strain evidence="2 3">CBS 121175</strain>
    </source>
</reference>
<evidence type="ECO:0000313" key="3">
    <source>
        <dbReference type="Proteomes" id="UP000307440"/>
    </source>
</evidence>